<feature type="compositionally biased region" description="Basic and acidic residues" evidence="1">
    <location>
        <begin position="160"/>
        <end position="176"/>
    </location>
</feature>
<comment type="caution">
    <text evidence="2">The sequence shown here is derived from an EMBL/GenBank/DDBJ whole genome shotgun (WGS) entry which is preliminary data.</text>
</comment>
<keyword evidence="3" id="KW-1185">Reference proteome</keyword>
<accession>A0A0M9WA50</accession>
<reference evidence="2 3" key="1">
    <citation type="submission" date="2015-08" db="EMBL/GenBank/DDBJ databases">
        <title>Genome sequencing of Penicillium nordicum.</title>
        <authorList>
            <person name="Nguyen H.D."/>
            <person name="Seifert K.A."/>
        </authorList>
    </citation>
    <scope>NUCLEOTIDE SEQUENCE [LARGE SCALE GENOMIC DNA]</scope>
    <source>
        <strain evidence="2 3">DAOMC 185683</strain>
    </source>
</reference>
<protein>
    <submittedName>
        <fullName evidence="2">Uncharacterized protein</fullName>
    </submittedName>
</protein>
<evidence type="ECO:0000313" key="2">
    <source>
        <dbReference type="EMBL" id="KOS36693.1"/>
    </source>
</evidence>
<evidence type="ECO:0000256" key="1">
    <source>
        <dbReference type="SAM" id="MobiDB-lite"/>
    </source>
</evidence>
<feature type="region of interest" description="Disordered" evidence="1">
    <location>
        <begin position="160"/>
        <end position="210"/>
    </location>
</feature>
<gene>
    <name evidence="2" type="ORF">ACN38_g12546</name>
</gene>
<name>A0A0M9WA50_9EURO</name>
<proteinExistence type="predicted"/>
<evidence type="ECO:0000313" key="3">
    <source>
        <dbReference type="Proteomes" id="UP000037696"/>
    </source>
</evidence>
<dbReference type="Proteomes" id="UP000037696">
    <property type="component" value="Unassembled WGS sequence"/>
</dbReference>
<organism evidence="2 3">
    <name type="scientific">Penicillium nordicum</name>
    <dbReference type="NCBI Taxonomy" id="229535"/>
    <lineage>
        <taxon>Eukaryota</taxon>
        <taxon>Fungi</taxon>
        <taxon>Dikarya</taxon>
        <taxon>Ascomycota</taxon>
        <taxon>Pezizomycotina</taxon>
        <taxon>Eurotiomycetes</taxon>
        <taxon>Eurotiomycetidae</taxon>
        <taxon>Eurotiales</taxon>
        <taxon>Aspergillaceae</taxon>
        <taxon>Penicillium</taxon>
    </lineage>
</organism>
<sequence>MLIKIVMSLTAIYGLRWRQVGFTAAYLNASRDEAEVVYMRQPSGFEFFDAKGDVADDFTKALGKDKFKQFVKSFTFVPKHRSFNESSGIIDDWQPVVLSREPQFRVQDAAWTTQLQMDIRSRKIELDRRAQELNQQLCGLQSDFQEVRKQANQIERTMENTREETLSPQVQREEYRYPFSSPVYPTDSSDRQANDSSPDILVSVSLTPQE</sequence>
<dbReference type="EMBL" id="LHQQ01000404">
    <property type="protein sequence ID" value="KOS36693.1"/>
    <property type="molecule type" value="Genomic_DNA"/>
</dbReference>
<dbReference type="AlphaFoldDB" id="A0A0M9WA50"/>
<dbReference type="STRING" id="229535.A0A0M9WA50"/>